<evidence type="ECO:0000256" key="2">
    <source>
        <dbReference type="SAM" id="Phobius"/>
    </source>
</evidence>
<reference evidence="3 4" key="1">
    <citation type="submission" date="2020-03" db="EMBL/GenBank/DDBJ databases">
        <title>Salinimicrobium sp. nov, isolated from SCS.</title>
        <authorList>
            <person name="Cao W.R."/>
        </authorList>
    </citation>
    <scope>NUCLEOTIDE SEQUENCE [LARGE SCALE GENOMIC DNA]</scope>
    <source>
        <strain evidence="4">J15B91</strain>
    </source>
</reference>
<organism evidence="3 4">
    <name type="scientific">Salinimicrobium oceani</name>
    <dbReference type="NCBI Taxonomy" id="2722702"/>
    <lineage>
        <taxon>Bacteria</taxon>
        <taxon>Pseudomonadati</taxon>
        <taxon>Bacteroidota</taxon>
        <taxon>Flavobacteriia</taxon>
        <taxon>Flavobacteriales</taxon>
        <taxon>Flavobacteriaceae</taxon>
        <taxon>Salinimicrobium</taxon>
    </lineage>
</organism>
<gene>
    <name evidence="3" type="ORF">HC175_00660</name>
</gene>
<feature type="transmembrane region" description="Helical" evidence="2">
    <location>
        <begin position="204"/>
        <end position="226"/>
    </location>
</feature>
<accession>A0ABX1CSZ3</accession>
<protein>
    <submittedName>
        <fullName evidence="3">Uncharacterized protein</fullName>
    </submittedName>
</protein>
<comment type="caution">
    <text evidence="3">The sequence shown here is derived from an EMBL/GenBank/DDBJ whole genome shotgun (WGS) entry which is preliminary data.</text>
</comment>
<evidence type="ECO:0000313" key="3">
    <source>
        <dbReference type="EMBL" id="NJW51423.1"/>
    </source>
</evidence>
<feature type="coiled-coil region" evidence="1">
    <location>
        <begin position="9"/>
        <end position="36"/>
    </location>
</feature>
<dbReference type="Proteomes" id="UP000703674">
    <property type="component" value="Unassembled WGS sequence"/>
</dbReference>
<keyword evidence="4" id="KW-1185">Reference proteome</keyword>
<keyword evidence="2" id="KW-0472">Membrane</keyword>
<keyword evidence="1" id="KW-0175">Coiled coil</keyword>
<dbReference type="RefSeq" id="WP_168136594.1">
    <property type="nucleotide sequence ID" value="NZ_JAAVJR010000001.1"/>
</dbReference>
<dbReference type="EMBL" id="JAAVJR010000001">
    <property type="protein sequence ID" value="NJW51423.1"/>
    <property type="molecule type" value="Genomic_DNA"/>
</dbReference>
<keyword evidence="2" id="KW-1133">Transmembrane helix</keyword>
<name>A0ABX1CSZ3_9FLAO</name>
<keyword evidence="2" id="KW-0812">Transmembrane</keyword>
<sequence>MKWEMQIERVNLQKKLEKLQRGARKQEELLEEVRLILQGENISANVLQRITASETDEATENIFRFDLLETERIFHISQIQKLCIQYRLRFLGTRYFKGEIPPEALTAVRRLEAQHETEMAGFKIMAPAAYFRLENADDPMLFAPIGNGYYYLLHKWGTDMHPLRKLMVWPLRNLENIIIFSFFASFFLTFGVREIFFQRFQETSQFIVLFMYTFKSFVALTFFYGISLGKNFSSGNWNSKFYNA</sequence>
<evidence type="ECO:0000313" key="4">
    <source>
        <dbReference type="Proteomes" id="UP000703674"/>
    </source>
</evidence>
<feature type="transmembrane region" description="Helical" evidence="2">
    <location>
        <begin position="174"/>
        <end position="192"/>
    </location>
</feature>
<proteinExistence type="predicted"/>
<evidence type="ECO:0000256" key="1">
    <source>
        <dbReference type="SAM" id="Coils"/>
    </source>
</evidence>